<dbReference type="EMBL" id="CAJVCH010232786">
    <property type="protein sequence ID" value="CAG7732507.1"/>
    <property type="molecule type" value="Genomic_DNA"/>
</dbReference>
<dbReference type="FunFam" id="1.25.40.420:FF:000008">
    <property type="entry name" value="BTB/POZ domain-containing protein POB1"/>
    <property type="match status" value="1"/>
</dbReference>
<evidence type="ECO:0000313" key="5">
    <source>
        <dbReference type="EMBL" id="CAG7732507.1"/>
    </source>
</evidence>
<gene>
    <name evidence="5" type="ORF">AFUS01_LOCUS21022</name>
</gene>
<keyword evidence="2" id="KW-0833">Ubl conjugation pathway</keyword>
<evidence type="ECO:0000256" key="2">
    <source>
        <dbReference type="ARBA" id="ARBA00022786"/>
    </source>
</evidence>
<dbReference type="InterPro" id="IPR011705">
    <property type="entry name" value="BACK"/>
</dbReference>
<sequence length="518" mass="58101">MNNLDGDSNSSSSGSSTTSENNLLSGKKRRLDLKLEVKKPVRRNNEDQSWQESKPQVKDRLSYLVNSERLSDVTFLVGPTETPVHGHKTILSAGSPYFENLFHGPMASTERKIKIPDLEPEVFLEFLKYLYTDEFDVGMDDVDALLMLKPAKVFIVPHLACKCTDLLITKLSPENVFLIYNRAIVFDEPQLAQVCLRFIDRQIDKVILAEEFLDIDLETLCNLLARDNLRINECTLFKAVLSWSEAECKRQEKELTPSSQREVLGRALHLIRFPSMTQEEFSIEVVPKEILSNEEIISVFMNLCISNEQKQFKPETPFSIVKRVFKPKLHYLNRFSDVLSKVMQFGHIFSTGDSVYSSSVKFKCDQRIFIHGVGVYAVTSSVSGLKFGVTVQLFKGQFPIGTKTSEGTARNYDFRMPFQILFDKALEVRPGEDHSLAASLKIVREGVFTGGNAIFGSGAPGAFGGYGSHQIDAYYGTKCIPQGAVDCGEGIGVNFTFSIPFSSEYFACGQIPQIIFSI</sequence>
<comment type="caution">
    <text evidence="5">The sequence shown here is derived from an EMBL/GenBank/DDBJ whole genome shotgun (WGS) entry which is preliminary data.</text>
</comment>
<proteinExistence type="predicted"/>
<dbReference type="Pfam" id="PF08005">
    <property type="entry name" value="PHR"/>
    <property type="match status" value="1"/>
</dbReference>
<dbReference type="PANTHER" id="PTHR45774:SF3">
    <property type="entry name" value="BTB (POZ) DOMAIN-CONTAINING 2B-RELATED"/>
    <property type="match status" value="1"/>
</dbReference>
<accession>A0A8J2K5B2</accession>
<dbReference type="GO" id="GO:0005829">
    <property type="term" value="C:cytosol"/>
    <property type="evidence" value="ECO:0007669"/>
    <property type="project" value="TreeGrafter"/>
</dbReference>
<protein>
    <recommendedName>
        <fullName evidence="4">BTB domain-containing protein</fullName>
    </recommendedName>
</protein>
<dbReference type="InterPro" id="IPR012983">
    <property type="entry name" value="PHR"/>
</dbReference>
<dbReference type="InterPro" id="IPR000210">
    <property type="entry name" value="BTB/POZ_dom"/>
</dbReference>
<comment type="pathway">
    <text evidence="1">Protein modification; protein ubiquitination.</text>
</comment>
<feature type="compositionally biased region" description="Low complexity" evidence="3">
    <location>
        <begin position="1"/>
        <end position="25"/>
    </location>
</feature>
<dbReference type="Pfam" id="PF00651">
    <property type="entry name" value="BTB"/>
    <property type="match status" value="1"/>
</dbReference>
<dbReference type="SMART" id="SM00875">
    <property type="entry name" value="BACK"/>
    <property type="match status" value="1"/>
</dbReference>
<evidence type="ECO:0000259" key="4">
    <source>
        <dbReference type="PROSITE" id="PS50097"/>
    </source>
</evidence>
<name>A0A8J2K5B2_9HEXA</name>
<dbReference type="PANTHER" id="PTHR45774">
    <property type="entry name" value="BTB/POZ DOMAIN-CONTAINING"/>
    <property type="match status" value="1"/>
</dbReference>
<dbReference type="OrthoDB" id="636773at2759"/>
<dbReference type="SMART" id="SM00225">
    <property type="entry name" value="BTB"/>
    <property type="match status" value="1"/>
</dbReference>
<reference evidence="5" key="1">
    <citation type="submission" date="2021-06" db="EMBL/GenBank/DDBJ databases">
        <authorList>
            <person name="Hodson N. C."/>
            <person name="Mongue J. A."/>
            <person name="Jaron S. K."/>
        </authorList>
    </citation>
    <scope>NUCLEOTIDE SEQUENCE</scope>
</reference>
<evidence type="ECO:0000256" key="3">
    <source>
        <dbReference type="SAM" id="MobiDB-lite"/>
    </source>
</evidence>
<dbReference type="PROSITE" id="PS50097">
    <property type="entry name" value="BTB"/>
    <property type="match status" value="1"/>
</dbReference>
<dbReference type="AlphaFoldDB" id="A0A8J2K5B2"/>
<feature type="compositionally biased region" description="Basic and acidic residues" evidence="3">
    <location>
        <begin position="32"/>
        <end position="46"/>
    </location>
</feature>
<organism evidence="5 6">
    <name type="scientific">Allacma fusca</name>
    <dbReference type="NCBI Taxonomy" id="39272"/>
    <lineage>
        <taxon>Eukaryota</taxon>
        <taxon>Metazoa</taxon>
        <taxon>Ecdysozoa</taxon>
        <taxon>Arthropoda</taxon>
        <taxon>Hexapoda</taxon>
        <taxon>Collembola</taxon>
        <taxon>Symphypleona</taxon>
        <taxon>Sminthuridae</taxon>
        <taxon>Allacma</taxon>
    </lineage>
</organism>
<evidence type="ECO:0000313" key="6">
    <source>
        <dbReference type="Proteomes" id="UP000708208"/>
    </source>
</evidence>
<dbReference type="GO" id="GO:0022008">
    <property type="term" value="P:neurogenesis"/>
    <property type="evidence" value="ECO:0007669"/>
    <property type="project" value="TreeGrafter"/>
</dbReference>
<keyword evidence="6" id="KW-1185">Reference proteome</keyword>
<evidence type="ECO:0000256" key="1">
    <source>
        <dbReference type="ARBA" id="ARBA00004906"/>
    </source>
</evidence>
<feature type="region of interest" description="Disordered" evidence="3">
    <location>
        <begin position="1"/>
        <end position="54"/>
    </location>
</feature>
<feature type="domain" description="BTB" evidence="4">
    <location>
        <begin position="71"/>
        <end position="139"/>
    </location>
</feature>
<dbReference type="Proteomes" id="UP000708208">
    <property type="component" value="Unassembled WGS sequence"/>
</dbReference>
<dbReference type="Pfam" id="PF07707">
    <property type="entry name" value="BACK"/>
    <property type="match status" value="1"/>
</dbReference>